<proteinExistence type="predicted"/>
<sequence length="188" mass="21924">MFHFTGKAQSKNAELPVPPVVFDSKGELILSPSSTSSKNDFDFFAGNWKIHNRMLKKKPDNTIEWTEFESTQEMRIILRGIGNVDNFIAERNGKPFEGMTLRLFNPQTKLWNIYWADSNFGVLGLPPVVGSFENKVGHFFSKDNYNGKNLLTVYRWDARDPNNPIWSQATSEDNGKTWEWNWFMYMRR</sequence>
<evidence type="ECO:0000313" key="1">
    <source>
        <dbReference type="EMBL" id="AYB34683.1"/>
    </source>
</evidence>
<accession>A0A385SS98</accession>
<reference evidence="2" key="1">
    <citation type="submission" date="2018-09" db="EMBL/GenBank/DDBJ databases">
        <title>Chryseolinea sp. KIS68-18 isolated from soil.</title>
        <authorList>
            <person name="Weon H.-Y."/>
            <person name="Kwon S.-W."/>
            <person name="Lee S.A."/>
        </authorList>
    </citation>
    <scope>NUCLEOTIDE SEQUENCE [LARGE SCALE GENOMIC DNA]</scope>
    <source>
        <strain evidence="2">KIS68-18</strain>
    </source>
</reference>
<dbReference type="AlphaFoldDB" id="A0A385SS98"/>
<organism evidence="1 2">
    <name type="scientific">Chryseolinea soli</name>
    <dbReference type="NCBI Taxonomy" id="2321403"/>
    <lineage>
        <taxon>Bacteria</taxon>
        <taxon>Pseudomonadati</taxon>
        <taxon>Bacteroidota</taxon>
        <taxon>Cytophagia</taxon>
        <taxon>Cytophagales</taxon>
        <taxon>Fulvivirgaceae</taxon>
        <taxon>Chryseolinea</taxon>
    </lineage>
</organism>
<protein>
    <recommendedName>
        <fullName evidence="3">DUF1579 domain-containing protein</fullName>
    </recommendedName>
</protein>
<gene>
    <name evidence="1" type="ORF">D4L85_30675</name>
</gene>
<dbReference type="EMBL" id="CP032382">
    <property type="protein sequence ID" value="AYB34683.1"/>
    <property type="molecule type" value="Genomic_DNA"/>
</dbReference>
<dbReference type="OrthoDB" id="9814791at2"/>
<dbReference type="Proteomes" id="UP000266183">
    <property type="component" value="Chromosome"/>
</dbReference>
<name>A0A385SS98_9BACT</name>
<keyword evidence="2" id="KW-1185">Reference proteome</keyword>
<evidence type="ECO:0000313" key="2">
    <source>
        <dbReference type="Proteomes" id="UP000266183"/>
    </source>
</evidence>
<evidence type="ECO:0008006" key="3">
    <source>
        <dbReference type="Google" id="ProtNLM"/>
    </source>
</evidence>
<dbReference type="KEGG" id="chk:D4L85_30675"/>